<keyword evidence="3" id="KW-1185">Reference proteome</keyword>
<sequence length="525" mass="57954">MENKPQFPLPVMPRMGRRNAIAFPNINSAISSEGAFSPVNLLQRASTEDYNSLDPDGVLAKQLKQERLRKFATGETSTDSPIPLSSMNDTLNNGWTKLLEASNNYNKFVEGLGIFDNKDTAKVQEKLDVLASKQQRVKEVANTMEGERFGTTRISPIIPWRKPDGVKNPTPAEERQRMFQSFNNTSFEPPDTPQVSESKLKASIKKKKKLSKGSQESMSSTRSIQPTDPYAYIQPKVDTGMRFKVIEESSENLHVKEHSSIPETTAGKGAAARRKDTRLSVNSAPGTTNSKNKAAMASKGPVLPPKSTKFIGHSTIKNKLVAEPVKESPKRLPLTIGPRYNHKKAWGLNKEAKNRSELFVSDLRTRLYQSTLAPNQKMRFEPKPTTNTLRSTFLNLQRINSGLTNRKLNPSHLNAPPASETGTGEKKISPVLQTIQAPPSPFLMSTLSIPGQVNPIPVNGEALANKTRKMESKNKKEKSISVTKENKPLKVIPALGRAPNKYNNIYIGPYSGSDSEGDAGKRGVK</sequence>
<evidence type="ECO:0000313" key="3">
    <source>
        <dbReference type="Proteomes" id="UP001642540"/>
    </source>
</evidence>
<feature type="compositionally biased region" description="Polar residues" evidence="1">
    <location>
        <begin position="279"/>
        <end position="292"/>
    </location>
</feature>
<proteinExistence type="predicted"/>
<feature type="region of interest" description="Disordered" evidence="1">
    <location>
        <begin position="254"/>
        <end position="308"/>
    </location>
</feature>
<name>A0ABP1QPX1_9HEXA</name>
<comment type="caution">
    <text evidence="2">The sequence shown here is derived from an EMBL/GenBank/DDBJ whole genome shotgun (WGS) entry which is preliminary data.</text>
</comment>
<feature type="region of interest" description="Disordered" evidence="1">
    <location>
        <begin position="403"/>
        <end position="426"/>
    </location>
</feature>
<feature type="region of interest" description="Disordered" evidence="1">
    <location>
        <begin position="183"/>
        <end position="228"/>
    </location>
</feature>
<protein>
    <submittedName>
        <fullName evidence="2">Uncharacterized protein</fullName>
    </submittedName>
</protein>
<accession>A0ABP1QPX1</accession>
<feature type="region of interest" description="Disordered" evidence="1">
    <location>
        <begin position="503"/>
        <end position="525"/>
    </location>
</feature>
<dbReference type="EMBL" id="CAXLJM020000038">
    <property type="protein sequence ID" value="CAL8106826.1"/>
    <property type="molecule type" value="Genomic_DNA"/>
</dbReference>
<gene>
    <name evidence="2" type="ORF">ODALV1_LOCUS12484</name>
</gene>
<feature type="compositionally biased region" description="Polar residues" evidence="1">
    <location>
        <begin position="403"/>
        <end position="412"/>
    </location>
</feature>
<evidence type="ECO:0000256" key="1">
    <source>
        <dbReference type="SAM" id="MobiDB-lite"/>
    </source>
</evidence>
<organism evidence="2 3">
    <name type="scientific">Orchesella dallaii</name>
    <dbReference type="NCBI Taxonomy" id="48710"/>
    <lineage>
        <taxon>Eukaryota</taxon>
        <taxon>Metazoa</taxon>
        <taxon>Ecdysozoa</taxon>
        <taxon>Arthropoda</taxon>
        <taxon>Hexapoda</taxon>
        <taxon>Collembola</taxon>
        <taxon>Entomobryomorpha</taxon>
        <taxon>Entomobryoidea</taxon>
        <taxon>Orchesellidae</taxon>
        <taxon>Orchesellinae</taxon>
        <taxon>Orchesella</taxon>
    </lineage>
</organism>
<feature type="compositionally biased region" description="Basic residues" evidence="1">
    <location>
        <begin position="202"/>
        <end position="211"/>
    </location>
</feature>
<evidence type="ECO:0000313" key="2">
    <source>
        <dbReference type="EMBL" id="CAL8106826.1"/>
    </source>
</evidence>
<dbReference type="Proteomes" id="UP001642540">
    <property type="component" value="Unassembled WGS sequence"/>
</dbReference>
<reference evidence="2 3" key="1">
    <citation type="submission" date="2024-08" db="EMBL/GenBank/DDBJ databases">
        <authorList>
            <person name="Cucini C."/>
            <person name="Frati F."/>
        </authorList>
    </citation>
    <scope>NUCLEOTIDE SEQUENCE [LARGE SCALE GENOMIC DNA]</scope>
</reference>